<keyword evidence="1" id="KW-1133">Transmembrane helix</keyword>
<keyword evidence="1" id="KW-0472">Membrane</keyword>
<evidence type="ECO:0000256" key="1">
    <source>
        <dbReference type="SAM" id="Phobius"/>
    </source>
</evidence>
<protein>
    <submittedName>
        <fullName evidence="2">YtxH domain-containing protein</fullName>
    </submittedName>
</protein>
<evidence type="ECO:0000313" key="2">
    <source>
        <dbReference type="EMBL" id="MBL0743017.1"/>
    </source>
</evidence>
<organism evidence="2 3">
    <name type="scientific">Chryseolinea lacunae</name>
    <dbReference type="NCBI Taxonomy" id="2801331"/>
    <lineage>
        <taxon>Bacteria</taxon>
        <taxon>Pseudomonadati</taxon>
        <taxon>Bacteroidota</taxon>
        <taxon>Cytophagia</taxon>
        <taxon>Cytophagales</taxon>
        <taxon>Fulvivirgaceae</taxon>
        <taxon>Chryseolinea</taxon>
    </lineage>
</organism>
<dbReference type="RefSeq" id="WP_202011851.1">
    <property type="nucleotide sequence ID" value="NZ_JAERRB010000005.1"/>
</dbReference>
<dbReference type="Proteomes" id="UP000613030">
    <property type="component" value="Unassembled WGS sequence"/>
</dbReference>
<name>A0ABS1KWG0_9BACT</name>
<dbReference type="Pfam" id="PF12732">
    <property type="entry name" value="YtxH"/>
    <property type="match status" value="1"/>
</dbReference>
<gene>
    <name evidence="2" type="ORF">JI741_17440</name>
</gene>
<evidence type="ECO:0000313" key="3">
    <source>
        <dbReference type="Proteomes" id="UP000613030"/>
    </source>
</evidence>
<feature type="transmembrane region" description="Helical" evidence="1">
    <location>
        <begin position="6"/>
        <end position="25"/>
    </location>
</feature>
<dbReference type="InterPro" id="IPR024623">
    <property type="entry name" value="YtxH"/>
</dbReference>
<accession>A0ABS1KWG0</accession>
<comment type="caution">
    <text evidence="2">The sequence shown here is derived from an EMBL/GenBank/DDBJ whole genome shotgun (WGS) entry which is preliminary data.</text>
</comment>
<keyword evidence="1" id="KW-0812">Transmembrane</keyword>
<proteinExistence type="predicted"/>
<sequence>MNSKKALMGIVAGIAAGAVLGILLAPEKGSRTRRAIVRKGEDLADAVNDKIDEKFDELMDTLSCRMKKNRTNSKAETVDSDENV</sequence>
<keyword evidence="3" id="KW-1185">Reference proteome</keyword>
<reference evidence="2 3" key="1">
    <citation type="submission" date="2021-01" db="EMBL/GenBank/DDBJ databases">
        <title>Chryseolinea sp. Jin1 Genome sequencing and assembly.</title>
        <authorList>
            <person name="Kim I."/>
        </authorList>
    </citation>
    <scope>NUCLEOTIDE SEQUENCE [LARGE SCALE GENOMIC DNA]</scope>
    <source>
        <strain evidence="2 3">Jin1</strain>
    </source>
</reference>
<dbReference type="EMBL" id="JAERRB010000005">
    <property type="protein sequence ID" value="MBL0743017.1"/>
    <property type="molecule type" value="Genomic_DNA"/>
</dbReference>